<proteinExistence type="predicted"/>
<organism evidence="3 4">
    <name type="scientific">Halteria grandinella</name>
    <dbReference type="NCBI Taxonomy" id="5974"/>
    <lineage>
        <taxon>Eukaryota</taxon>
        <taxon>Sar</taxon>
        <taxon>Alveolata</taxon>
        <taxon>Ciliophora</taxon>
        <taxon>Intramacronucleata</taxon>
        <taxon>Spirotrichea</taxon>
        <taxon>Stichotrichia</taxon>
        <taxon>Sporadotrichida</taxon>
        <taxon>Halteriidae</taxon>
        <taxon>Halteria</taxon>
    </lineage>
</organism>
<evidence type="ECO:0000313" key="4">
    <source>
        <dbReference type="Proteomes" id="UP000785679"/>
    </source>
</evidence>
<sequence>MMKQFNYLIILYFGFELIAHAVVPIFTTILSEEIDLATIDTLMGLIHQFYEFLIVLGLLAIFRPRDWPDYFNLNILDRFGNNDNAQNEEPPKLAPMAQALIDANDTYGSLNSSVDASNLSMAAGDRPIIIFNPFYSSGSESDQQNQQNPTIQKKDNLESSGWDSQKILRAMMIGVKQSKDQSIKFN</sequence>
<evidence type="ECO:0000256" key="2">
    <source>
        <dbReference type="SAM" id="Phobius"/>
    </source>
</evidence>
<reference evidence="3" key="1">
    <citation type="submission" date="2019-06" db="EMBL/GenBank/DDBJ databases">
        <authorList>
            <person name="Zheng W."/>
        </authorList>
    </citation>
    <scope>NUCLEOTIDE SEQUENCE</scope>
    <source>
        <strain evidence="3">QDHG01</strain>
    </source>
</reference>
<accession>A0A8J8T3L6</accession>
<dbReference type="Proteomes" id="UP000785679">
    <property type="component" value="Unassembled WGS sequence"/>
</dbReference>
<keyword evidence="4" id="KW-1185">Reference proteome</keyword>
<evidence type="ECO:0000313" key="3">
    <source>
        <dbReference type="EMBL" id="TNV81092.1"/>
    </source>
</evidence>
<feature type="transmembrane region" description="Helical" evidence="2">
    <location>
        <begin position="42"/>
        <end position="62"/>
    </location>
</feature>
<dbReference type="AlphaFoldDB" id="A0A8J8T3L6"/>
<keyword evidence="2" id="KW-0472">Membrane</keyword>
<comment type="caution">
    <text evidence="3">The sequence shown here is derived from an EMBL/GenBank/DDBJ whole genome shotgun (WGS) entry which is preliminary data.</text>
</comment>
<feature type="region of interest" description="Disordered" evidence="1">
    <location>
        <begin position="138"/>
        <end position="159"/>
    </location>
</feature>
<feature type="transmembrane region" description="Helical" evidence="2">
    <location>
        <begin position="7"/>
        <end position="30"/>
    </location>
</feature>
<feature type="compositionally biased region" description="Polar residues" evidence="1">
    <location>
        <begin position="138"/>
        <end position="151"/>
    </location>
</feature>
<name>A0A8J8T3L6_HALGN</name>
<protein>
    <submittedName>
        <fullName evidence="3">Uncharacterized protein</fullName>
    </submittedName>
</protein>
<dbReference type="EMBL" id="RRYP01006591">
    <property type="protein sequence ID" value="TNV81092.1"/>
    <property type="molecule type" value="Genomic_DNA"/>
</dbReference>
<evidence type="ECO:0000256" key="1">
    <source>
        <dbReference type="SAM" id="MobiDB-lite"/>
    </source>
</evidence>
<keyword evidence="2" id="KW-1133">Transmembrane helix</keyword>
<keyword evidence="2" id="KW-0812">Transmembrane</keyword>
<gene>
    <name evidence="3" type="ORF">FGO68_gene12973</name>
</gene>